<sequence length="114" mass="13192">MNTMDKISENLFAKIRGRFPSITLGDETGVVTDDPKMARYFDFDFKNGEEILGKVSITINEESGVVITFNNDFITNESDDVKDDWYNFLKELRVFSKKNMLNFDTRDITKSNLD</sequence>
<proteinExistence type="predicted"/>
<dbReference type="EMBL" id="UINC01065312">
    <property type="protein sequence ID" value="SVB94836.1"/>
    <property type="molecule type" value="Genomic_DNA"/>
</dbReference>
<evidence type="ECO:0000313" key="1">
    <source>
        <dbReference type="EMBL" id="SVB94836.1"/>
    </source>
</evidence>
<dbReference type="AlphaFoldDB" id="A0A382I5E8"/>
<feature type="non-terminal residue" evidence="1">
    <location>
        <position position="114"/>
    </location>
</feature>
<organism evidence="1">
    <name type="scientific">marine metagenome</name>
    <dbReference type="NCBI Taxonomy" id="408172"/>
    <lineage>
        <taxon>unclassified sequences</taxon>
        <taxon>metagenomes</taxon>
        <taxon>ecological metagenomes</taxon>
    </lineage>
</organism>
<reference evidence="1" key="1">
    <citation type="submission" date="2018-05" db="EMBL/GenBank/DDBJ databases">
        <authorList>
            <person name="Lanie J.A."/>
            <person name="Ng W.-L."/>
            <person name="Kazmierczak K.M."/>
            <person name="Andrzejewski T.M."/>
            <person name="Davidsen T.M."/>
            <person name="Wayne K.J."/>
            <person name="Tettelin H."/>
            <person name="Glass J.I."/>
            <person name="Rusch D."/>
            <person name="Podicherti R."/>
            <person name="Tsui H.-C.T."/>
            <person name="Winkler M.E."/>
        </authorList>
    </citation>
    <scope>NUCLEOTIDE SEQUENCE</scope>
</reference>
<gene>
    <name evidence="1" type="ORF">METZ01_LOCUS247690</name>
</gene>
<protein>
    <submittedName>
        <fullName evidence="1">Uncharacterized protein</fullName>
    </submittedName>
</protein>
<accession>A0A382I5E8</accession>
<name>A0A382I5E8_9ZZZZ</name>